<evidence type="ECO:0000256" key="1">
    <source>
        <dbReference type="ARBA" id="ARBA00022737"/>
    </source>
</evidence>
<dbReference type="InterPro" id="IPR036770">
    <property type="entry name" value="Ankyrin_rpt-contain_sf"/>
</dbReference>
<dbReference type="SUPFAM" id="SSF53167">
    <property type="entry name" value="Purine and uridine phosphorylases"/>
    <property type="match status" value="1"/>
</dbReference>
<dbReference type="Pfam" id="PF24883">
    <property type="entry name" value="NPHP3_N"/>
    <property type="match status" value="1"/>
</dbReference>
<feature type="repeat" description="ANK" evidence="3">
    <location>
        <begin position="940"/>
        <end position="969"/>
    </location>
</feature>
<dbReference type="EMBL" id="JAHCVI010000001">
    <property type="protein sequence ID" value="KAG7290142.1"/>
    <property type="molecule type" value="Genomic_DNA"/>
</dbReference>
<dbReference type="Gene3D" id="3.40.50.1580">
    <property type="entry name" value="Nucleoside phosphorylase domain"/>
    <property type="match status" value="1"/>
</dbReference>
<feature type="repeat" description="ANK" evidence="3">
    <location>
        <begin position="907"/>
        <end position="939"/>
    </location>
</feature>
<dbReference type="Proteomes" id="UP001197093">
    <property type="component" value="Unassembled WGS sequence"/>
</dbReference>
<dbReference type="InterPro" id="IPR000845">
    <property type="entry name" value="Nucleoside_phosphorylase_d"/>
</dbReference>
<evidence type="ECO:0008006" key="8">
    <source>
        <dbReference type="Google" id="ProtNLM"/>
    </source>
</evidence>
<dbReference type="AlphaFoldDB" id="A0AAD4EZ34"/>
<proteinExistence type="predicted"/>
<protein>
    <recommendedName>
        <fullName evidence="8">Nucleoside phosphorylase domain-containing protein</fullName>
    </recommendedName>
</protein>
<dbReference type="Pfam" id="PF12796">
    <property type="entry name" value="Ank_2"/>
    <property type="match status" value="2"/>
</dbReference>
<gene>
    <name evidence="6" type="ORF">NEMBOFW57_000139</name>
</gene>
<evidence type="ECO:0000259" key="4">
    <source>
        <dbReference type="Pfam" id="PF01048"/>
    </source>
</evidence>
<keyword evidence="2 3" id="KW-0040">ANK repeat</keyword>
<feature type="repeat" description="ANK" evidence="3">
    <location>
        <begin position="874"/>
        <end position="906"/>
    </location>
</feature>
<evidence type="ECO:0000256" key="2">
    <source>
        <dbReference type="ARBA" id="ARBA00023043"/>
    </source>
</evidence>
<keyword evidence="7" id="KW-1185">Reference proteome</keyword>
<dbReference type="SUPFAM" id="SSF52540">
    <property type="entry name" value="P-loop containing nucleoside triphosphate hydrolases"/>
    <property type="match status" value="1"/>
</dbReference>
<feature type="domain" description="Nucleoside phosphorylase" evidence="4">
    <location>
        <begin position="40"/>
        <end position="183"/>
    </location>
</feature>
<dbReference type="InterPro" id="IPR035994">
    <property type="entry name" value="Nucleoside_phosphorylase_sf"/>
</dbReference>
<sequence length="969" mass="106130">MASKRRHQEEQLESDEGHPKWPRILSYSFHGAGVHRDYTVAWICALHLELAASRAMLDEEHPVPPNQIGDDNTYVLGRIGEHNVVMVCLPGQYGTNNAAIVATNLKRSFPTVRCTMMVGIGGGCPTQADLCLGDVVVGTRVMQYDMGKVVAGGDFLEIADAKTPARLLNSAVSTLRSKHAPYRSSKAGAGKSTLMKFLCAASKKSDKPGHALTASFFFNARGDYLERSIAGMYRSLLMQLLKGFSDLQSILDDTDVIPQGQQDCPDLNVLKEVFERAVMALGPRSLTCFIDALDECDEQEVRDMVQFFEDLAETTTDDGIKLRICFSSRPYPYISIRKGILFTLEDEPGHAEDLAQYVKSKLTIDDPLILADLQTEILGKASGIFLWIVLAVDILNRENDDGGLALRTKLAKIPAKLSDLFKSMLMRDQKSPERLLLCVLWILCAKRPLTPAEFRHAMWVGLLDQSSQGKDTQVDSEVPDVTNMNACIKLVTSSSKGLAEITKSKQPTVQFVHESVRDYLVKERGLLDLWPDLGFEWEALGHERLRRCCAAYLDLEGIRTAVNQVEGEIDRDALVQKYTLLEYASQQILHHADTAAPVSPQDDFLSQFFTGSSETRLLNMFERHNTRKYSYGATPLYILADKGLGNLVRTRMKTEPDVYCPHDEYRYPFFAALAGGHKDTVAALLQIPSVHCDGADITEGFKYRKNMERYKGRTPLSWAAQEGKLGLAKALAQGDLNARDRDGFTPLSRAVGNGHEDIVKLIIARGANPSNRDSNGSMALGRASEEGHESIVQVLLDAGAHLNAPDFIGWTALMIASQKGHEGIVRRLIEAGALVNVRMLNGWTALLAASGYNHEGVVKCLLDNGADVNLQSFDGWTALMRASTRGHESVAQLLTAGGADVNFRGSGGMTALILASRSGHEAIVRLLLSSGAHVNVQDSQGETALSQACRNGHESVAQLLIDNGADGGS</sequence>
<reference evidence="6" key="1">
    <citation type="submission" date="2023-02" db="EMBL/GenBank/DDBJ databases">
        <authorList>
            <person name="Palmer J.M."/>
        </authorList>
    </citation>
    <scope>NUCLEOTIDE SEQUENCE</scope>
    <source>
        <strain evidence="6">FW57</strain>
    </source>
</reference>
<feature type="repeat" description="ANK" evidence="3">
    <location>
        <begin position="775"/>
        <end position="807"/>
    </location>
</feature>
<feature type="repeat" description="ANK" evidence="3">
    <location>
        <begin position="808"/>
        <end position="840"/>
    </location>
</feature>
<dbReference type="SUPFAM" id="SSF48403">
    <property type="entry name" value="Ankyrin repeat"/>
    <property type="match status" value="1"/>
</dbReference>
<dbReference type="InterPro" id="IPR056884">
    <property type="entry name" value="NPHP3-like_N"/>
</dbReference>
<dbReference type="PRINTS" id="PR01415">
    <property type="entry name" value="ANKYRIN"/>
</dbReference>
<dbReference type="GO" id="GO:0009116">
    <property type="term" value="P:nucleoside metabolic process"/>
    <property type="evidence" value="ECO:0007669"/>
    <property type="project" value="InterPro"/>
</dbReference>
<dbReference type="PANTHER" id="PTHR24171:SF10">
    <property type="entry name" value="ANKYRIN REPEAT DOMAIN-CONTAINING PROTEIN 29-LIKE"/>
    <property type="match status" value="1"/>
</dbReference>
<dbReference type="GO" id="GO:0003824">
    <property type="term" value="F:catalytic activity"/>
    <property type="evidence" value="ECO:0007669"/>
    <property type="project" value="InterPro"/>
</dbReference>
<feature type="repeat" description="ANK" evidence="3">
    <location>
        <begin position="841"/>
        <end position="873"/>
    </location>
</feature>
<dbReference type="PROSITE" id="PS50297">
    <property type="entry name" value="ANK_REP_REGION"/>
    <property type="match status" value="7"/>
</dbReference>
<dbReference type="SMART" id="SM00248">
    <property type="entry name" value="ANK"/>
    <property type="match status" value="10"/>
</dbReference>
<dbReference type="InterPro" id="IPR027417">
    <property type="entry name" value="P-loop_NTPase"/>
</dbReference>
<evidence type="ECO:0000313" key="7">
    <source>
        <dbReference type="Proteomes" id="UP001197093"/>
    </source>
</evidence>
<evidence type="ECO:0000313" key="6">
    <source>
        <dbReference type="EMBL" id="KAG7290142.1"/>
    </source>
</evidence>
<dbReference type="Gene3D" id="1.25.40.20">
    <property type="entry name" value="Ankyrin repeat-containing domain"/>
    <property type="match status" value="1"/>
</dbReference>
<comment type="caution">
    <text evidence="6">The sequence shown here is derived from an EMBL/GenBank/DDBJ whole genome shotgun (WGS) entry which is preliminary data.</text>
</comment>
<dbReference type="PROSITE" id="PS50088">
    <property type="entry name" value="ANK_REPEAT"/>
    <property type="match status" value="7"/>
</dbReference>
<dbReference type="Pfam" id="PF01048">
    <property type="entry name" value="PNP_UDP_1"/>
    <property type="match status" value="1"/>
</dbReference>
<dbReference type="InterPro" id="IPR002110">
    <property type="entry name" value="Ankyrin_rpt"/>
</dbReference>
<organism evidence="6 7">
    <name type="scientific">Staphylotrichum longicolle</name>
    <dbReference type="NCBI Taxonomy" id="669026"/>
    <lineage>
        <taxon>Eukaryota</taxon>
        <taxon>Fungi</taxon>
        <taxon>Dikarya</taxon>
        <taxon>Ascomycota</taxon>
        <taxon>Pezizomycotina</taxon>
        <taxon>Sordariomycetes</taxon>
        <taxon>Sordariomycetidae</taxon>
        <taxon>Sordariales</taxon>
        <taxon>Chaetomiaceae</taxon>
        <taxon>Staphylotrichum</taxon>
    </lineage>
</organism>
<feature type="domain" description="Nephrocystin 3-like N-terminal" evidence="5">
    <location>
        <begin position="185"/>
        <end position="329"/>
    </location>
</feature>
<name>A0AAD4EZ34_9PEZI</name>
<accession>A0AAD4EZ34</accession>
<keyword evidence="1" id="KW-0677">Repeat</keyword>
<dbReference type="PANTHER" id="PTHR24171">
    <property type="entry name" value="ANKYRIN REPEAT DOMAIN-CONTAINING PROTEIN 39-RELATED"/>
    <property type="match status" value="1"/>
</dbReference>
<evidence type="ECO:0000259" key="5">
    <source>
        <dbReference type="Pfam" id="PF24883"/>
    </source>
</evidence>
<feature type="repeat" description="ANK" evidence="3">
    <location>
        <begin position="742"/>
        <end position="774"/>
    </location>
</feature>
<evidence type="ECO:0000256" key="3">
    <source>
        <dbReference type="PROSITE-ProRule" id="PRU00023"/>
    </source>
</evidence>
<dbReference type="Pfam" id="PF13637">
    <property type="entry name" value="Ank_4"/>
    <property type="match status" value="2"/>
</dbReference>